<organism evidence="6 7">
    <name type="scientific">Mailhella massiliensis</name>
    <dbReference type="NCBI Taxonomy" id="1903261"/>
    <lineage>
        <taxon>Bacteria</taxon>
        <taxon>Pseudomonadati</taxon>
        <taxon>Thermodesulfobacteriota</taxon>
        <taxon>Desulfovibrionia</taxon>
        <taxon>Desulfovibrionales</taxon>
        <taxon>Desulfovibrionaceae</taxon>
        <taxon>Mailhella</taxon>
    </lineage>
</organism>
<dbReference type="GO" id="GO:0008270">
    <property type="term" value="F:zinc ion binding"/>
    <property type="evidence" value="ECO:0007669"/>
    <property type="project" value="UniProtKB-KW"/>
</dbReference>
<accession>A0A921AVE4</accession>
<dbReference type="Pfam" id="PF01258">
    <property type="entry name" value="zf-dskA_traR"/>
    <property type="match status" value="1"/>
</dbReference>
<sequence length="116" mass="13178">MDQAFLERLHAEIEEEKERLHYLRGLFQAESMPDVLDNAAHMEAVRFAEALAERSARRLRELRALLAEGAQVRRYCEDCGELIPESRLIAAPGCVRCRACQARHEGEARRGGEGED</sequence>
<dbReference type="AlphaFoldDB" id="A0A921AVE4"/>
<keyword evidence="2" id="KW-0863">Zinc-finger</keyword>
<evidence type="ECO:0000256" key="3">
    <source>
        <dbReference type="ARBA" id="ARBA00022833"/>
    </source>
</evidence>
<dbReference type="PROSITE" id="PS51128">
    <property type="entry name" value="ZF_DKSA_2"/>
    <property type="match status" value="1"/>
</dbReference>
<evidence type="ECO:0000256" key="1">
    <source>
        <dbReference type="ARBA" id="ARBA00022723"/>
    </source>
</evidence>
<dbReference type="PROSITE" id="PS01102">
    <property type="entry name" value="ZF_DKSA_1"/>
    <property type="match status" value="1"/>
</dbReference>
<evidence type="ECO:0000313" key="7">
    <source>
        <dbReference type="Proteomes" id="UP000698963"/>
    </source>
</evidence>
<name>A0A921AVE4_9BACT</name>
<evidence type="ECO:0000313" key="6">
    <source>
        <dbReference type="EMBL" id="HJD96554.1"/>
    </source>
</evidence>
<evidence type="ECO:0000256" key="4">
    <source>
        <dbReference type="PROSITE-ProRule" id="PRU00510"/>
    </source>
</evidence>
<dbReference type="EMBL" id="DYZA01000051">
    <property type="protein sequence ID" value="HJD96554.1"/>
    <property type="molecule type" value="Genomic_DNA"/>
</dbReference>
<feature type="domain" description="Zinc finger DksA/TraR C4-type" evidence="5">
    <location>
        <begin position="74"/>
        <end position="105"/>
    </location>
</feature>
<dbReference type="SUPFAM" id="SSF57716">
    <property type="entry name" value="Glucocorticoid receptor-like (DNA-binding domain)"/>
    <property type="match status" value="1"/>
</dbReference>
<keyword evidence="1" id="KW-0479">Metal-binding</keyword>
<reference evidence="6" key="1">
    <citation type="journal article" date="2021" name="PeerJ">
        <title>Extensive microbial diversity within the chicken gut microbiome revealed by metagenomics and culture.</title>
        <authorList>
            <person name="Gilroy R."/>
            <person name="Ravi A."/>
            <person name="Getino M."/>
            <person name="Pursley I."/>
            <person name="Horton D.L."/>
            <person name="Alikhan N.F."/>
            <person name="Baker D."/>
            <person name="Gharbi K."/>
            <person name="Hall N."/>
            <person name="Watson M."/>
            <person name="Adriaenssens E.M."/>
            <person name="Foster-Nyarko E."/>
            <person name="Jarju S."/>
            <person name="Secka A."/>
            <person name="Antonio M."/>
            <person name="Oren A."/>
            <person name="Chaudhuri R.R."/>
            <person name="La Ragione R."/>
            <person name="Hildebrand F."/>
            <person name="Pallen M.J."/>
        </authorList>
    </citation>
    <scope>NUCLEOTIDE SEQUENCE</scope>
    <source>
        <strain evidence="6">ChiGjej2B2-19336</strain>
    </source>
</reference>
<keyword evidence="3" id="KW-0862">Zinc</keyword>
<evidence type="ECO:0000256" key="2">
    <source>
        <dbReference type="ARBA" id="ARBA00022771"/>
    </source>
</evidence>
<proteinExistence type="predicted"/>
<protein>
    <submittedName>
        <fullName evidence="6">TraR/DksA C4-type zinc finger protein</fullName>
    </submittedName>
</protein>
<dbReference type="InterPro" id="IPR000962">
    <property type="entry name" value="Znf_DskA_TraR"/>
</dbReference>
<dbReference type="InterPro" id="IPR020458">
    <property type="entry name" value="Znf_DskA_TraR_CS"/>
</dbReference>
<evidence type="ECO:0000259" key="5">
    <source>
        <dbReference type="Pfam" id="PF01258"/>
    </source>
</evidence>
<gene>
    <name evidence="6" type="ORF">K8W16_02765</name>
</gene>
<feature type="zinc finger region" description="dksA C4-type" evidence="4">
    <location>
        <begin position="76"/>
        <end position="100"/>
    </location>
</feature>
<comment type="caution">
    <text evidence="6">The sequence shown here is derived from an EMBL/GenBank/DDBJ whole genome shotgun (WGS) entry which is preliminary data.</text>
</comment>
<dbReference type="RefSeq" id="WP_304120948.1">
    <property type="nucleotide sequence ID" value="NZ_DYZA01000051.1"/>
</dbReference>
<dbReference type="Proteomes" id="UP000698963">
    <property type="component" value="Unassembled WGS sequence"/>
</dbReference>
<reference evidence="6" key="2">
    <citation type="submission" date="2021-09" db="EMBL/GenBank/DDBJ databases">
        <authorList>
            <person name="Gilroy R."/>
        </authorList>
    </citation>
    <scope>NUCLEOTIDE SEQUENCE</scope>
    <source>
        <strain evidence="6">ChiGjej2B2-19336</strain>
    </source>
</reference>
<dbReference type="Gene3D" id="1.20.120.910">
    <property type="entry name" value="DksA, coiled-coil domain"/>
    <property type="match status" value="1"/>
</dbReference>